<evidence type="ECO:0000256" key="1">
    <source>
        <dbReference type="ARBA" id="ARBA00022729"/>
    </source>
</evidence>
<protein>
    <submittedName>
        <fullName evidence="4">Cell surface protein</fullName>
    </submittedName>
</protein>
<dbReference type="InterPro" id="IPR052177">
    <property type="entry name" value="Divisome_Glycosyl_Hydrolase"/>
</dbReference>
<dbReference type="Gene3D" id="3.20.20.80">
    <property type="entry name" value="Glycosidases"/>
    <property type="match status" value="1"/>
</dbReference>
<reference evidence="4 5" key="1">
    <citation type="journal article" date="2017" name="Genome Announc.">
        <title>Draft Genome Sequence of Romboutsia maritimum sp. nov. Strain CCRI-22766(T), Isolated from Coastal Estuarine Mud.</title>
        <authorList>
            <person name="Maheux A.F."/>
            <person name="Boudreau D.K."/>
            <person name="Berube E."/>
            <person name="Boissinot M."/>
            <person name="Raymond F."/>
            <person name="Brodeur S."/>
            <person name="Corbeil J."/>
            <person name="Brightwell G."/>
            <person name="Broda D."/>
            <person name="Omar R.F."/>
            <person name="Bergeron M.G."/>
        </authorList>
    </citation>
    <scope>NUCLEOTIDE SEQUENCE [LARGE SCALE GENOMIC DNA]</scope>
    <source>
        <strain evidence="4 5">CCRI-22766</strain>
    </source>
</reference>
<keyword evidence="1 2" id="KW-0732">Signal</keyword>
<dbReference type="SUPFAM" id="SSF51445">
    <property type="entry name" value="(Trans)glycosidases"/>
    <property type="match status" value="1"/>
</dbReference>
<proteinExistence type="predicted"/>
<dbReference type="InterPro" id="IPR007253">
    <property type="entry name" value="Cell_wall-bd_2"/>
</dbReference>
<evidence type="ECO:0000259" key="3">
    <source>
        <dbReference type="Pfam" id="PF02638"/>
    </source>
</evidence>
<sequence length="705" mass="78181">MKKFGVLMLSLAMICTMFSVNSFADSDKEMRAAWISSVYNIDWPKTKNDEAQQKKEYIELLNNLQNVGINTVVVQVRPKSDALYKSSINPWSEYLTGTQGKDPGYDPLPFLIQEAHKRGMEFHAWFNPYRVTTSTTDLNTLAVNHPARKNPSWVVQHKNGSYDALTYNPGLPEVRQYIVDTIAEVVRNYDVDGVHFDDYFYPNTGFDDEATYQKYGNGQTKDNWRRENVNTLLRDVKSTVKSIKPSVVFGVSPAGIWRNKSSDPTGSDTRGNESYSSHYADTRAWIKQGLVDYVVPQIYWTIGYAVADYSKLVDWWANEVKGTDVDLYIGQAVYRQGENGNLDVAGEITNQINLNRQYSEVKGSMHFSAKDIVRNSKLQSDLKNLYLNNTPPPVTPPETNIKVESLKGDLRYDTAVAVSKKGWTTGSDTVVLVNGNSIVDGITSTPLATSKDAPILLLDKNQIPTSTKTELQRLNPKNVILIGGTSVIQENVLSEIKSLLPSVSTTRIGGVDRYETSLKIAKEISSINDINKVYVTSGIGEPDALSIASKAGQEKQPIVLSSKDSMNDDAYNWLKSQNILDAYFIGGNAVLSDNIINKINEITSNDVSKNRIYGETRQDTNAKVIEKFYLDSKYPSVLVTKSNPLVDALTAGPLAAKLNLPIVMVGNSTTSSQNSILNSKSTELVYQVGGGINQSAFNKVLELLN</sequence>
<feature type="domain" description="Glycosyl hydrolase-like 10" evidence="3">
    <location>
        <begin position="29"/>
        <end position="338"/>
    </location>
</feature>
<dbReference type="AlphaFoldDB" id="A0A371IWZ4"/>
<dbReference type="Pfam" id="PF02638">
    <property type="entry name" value="GHL10"/>
    <property type="match status" value="1"/>
</dbReference>
<feature type="chain" id="PRO_5017027799" evidence="2">
    <location>
        <begin position="25"/>
        <end position="705"/>
    </location>
</feature>
<gene>
    <name evidence="4" type="ORF">CHF27_002040</name>
</gene>
<accession>A0A371IWZ4</accession>
<dbReference type="Pfam" id="PF04122">
    <property type="entry name" value="CW_binding_2"/>
    <property type="match status" value="3"/>
</dbReference>
<dbReference type="InterPro" id="IPR003790">
    <property type="entry name" value="GHL10"/>
</dbReference>
<evidence type="ECO:0000256" key="2">
    <source>
        <dbReference type="SAM" id="SignalP"/>
    </source>
</evidence>
<evidence type="ECO:0000313" key="5">
    <source>
        <dbReference type="Proteomes" id="UP000243494"/>
    </source>
</evidence>
<keyword evidence="5" id="KW-1185">Reference proteome</keyword>
<dbReference type="EMBL" id="NOJZ02000001">
    <property type="protein sequence ID" value="RDY25004.1"/>
    <property type="molecule type" value="Genomic_DNA"/>
</dbReference>
<feature type="signal peptide" evidence="2">
    <location>
        <begin position="1"/>
        <end position="24"/>
    </location>
</feature>
<dbReference type="Proteomes" id="UP000243494">
    <property type="component" value="Unassembled WGS sequence"/>
</dbReference>
<name>A0A371IWZ4_9FIRM</name>
<dbReference type="OrthoDB" id="43070at2"/>
<dbReference type="Gene3D" id="3.40.50.12090">
    <property type="match status" value="2"/>
</dbReference>
<dbReference type="InterPro" id="IPR017853">
    <property type="entry name" value="GH"/>
</dbReference>
<dbReference type="PANTHER" id="PTHR43405">
    <property type="entry name" value="GLYCOSYL HYDROLASE DIGH"/>
    <property type="match status" value="1"/>
</dbReference>
<organism evidence="4 5">
    <name type="scientific">Romboutsia maritimum</name>
    <dbReference type="NCBI Taxonomy" id="2020948"/>
    <lineage>
        <taxon>Bacteria</taxon>
        <taxon>Bacillati</taxon>
        <taxon>Bacillota</taxon>
        <taxon>Clostridia</taxon>
        <taxon>Peptostreptococcales</taxon>
        <taxon>Peptostreptococcaceae</taxon>
        <taxon>Romboutsia</taxon>
    </lineage>
</organism>
<comment type="caution">
    <text evidence="4">The sequence shown here is derived from an EMBL/GenBank/DDBJ whole genome shotgun (WGS) entry which is preliminary data.</text>
</comment>
<evidence type="ECO:0000313" key="4">
    <source>
        <dbReference type="EMBL" id="RDY25004.1"/>
    </source>
</evidence>
<dbReference type="PANTHER" id="PTHR43405:SF1">
    <property type="entry name" value="GLYCOSYL HYDROLASE DIGH"/>
    <property type="match status" value="1"/>
</dbReference>
<dbReference type="RefSeq" id="WP_115975865.1">
    <property type="nucleotide sequence ID" value="NZ_NOJZ02000001.1"/>
</dbReference>